<comment type="caution">
    <text evidence="2">The sequence shown here is derived from an EMBL/GenBank/DDBJ whole genome shotgun (WGS) entry which is preliminary data.</text>
</comment>
<feature type="signal peptide" evidence="1">
    <location>
        <begin position="1"/>
        <end position="18"/>
    </location>
</feature>
<dbReference type="AlphaFoldDB" id="A0A5M6ZJT3"/>
<keyword evidence="3" id="KW-1185">Reference proteome</keyword>
<evidence type="ECO:0000313" key="2">
    <source>
        <dbReference type="EMBL" id="KAA5805073.1"/>
    </source>
</evidence>
<dbReference type="RefSeq" id="WP_150022105.1">
    <property type="nucleotide sequence ID" value="NZ_VWOJ01000001.1"/>
</dbReference>
<evidence type="ECO:0000256" key="1">
    <source>
        <dbReference type="SAM" id="SignalP"/>
    </source>
</evidence>
<protein>
    <submittedName>
        <fullName evidence="2">Uncharacterized protein</fullName>
    </submittedName>
</protein>
<proteinExistence type="predicted"/>
<keyword evidence="1" id="KW-0732">Signal</keyword>
<feature type="chain" id="PRO_5024448948" evidence="1">
    <location>
        <begin position="19"/>
        <end position="282"/>
    </location>
</feature>
<name>A0A5M6ZJT3_9PROT</name>
<reference evidence="2 3" key="1">
    <citation type="submission" date="2019-09" db="EMBL/GenBank/DDBJ databases">
        <authorList>
            <person name="Kevbrin V."/>
            <person name="Grouzdev D.S."/>
        </authorList>
    </citation>
    <scope>NUCLEOTIDE SEQUENCE [LARGE SCALE GENOMIC DNA]</scope>
    <source>
        <strain evidence="2 3">G-192</strain>
    </source>
</reference>
<dbReference type="EMBL" id="VWOJ01000001">
    <property type="protein sequence ID" value="KAA5805073.1"/>
    <property type="molecule type" value="Genomic_DNA"/>
</dbReference>
<dbReference type="Proteomes" id="UP000325122">
    <property type="component" value="Unassembled WGS sequence"/>
</dbReference>
<gene>
    <name evidence="2" type="ORF">F1654_03525</name>
</gene>
<accession>A0A5M6ZJT3</accession>
<evidence type="ECO:0000313" key="3">
    <source>
        <dbReference type="Proteomes" id="UP000325122"/>
    </source>
</evidence>
<organism evidence="2 3">
    <name type="scientific">Alkalicaulis satelles</name>
    <dbReference type="NCBI Taxonomy" id="2609175"/>
    <lineage>
        <taxon>Bacteria</taxon>
        <taxon>Pseudomonadati</taxon>
        <taxon>Pseudomonadota</taxon>
        <taxon>Alphaproteobacteria</taxon>
        <taxon>Maricaulales</taxon>
        <taxon>Maricaulaceae</taxon>
        <taxon>Alkalicaulis</taxon>
    </lineage>
</organism>
<sequence>MLILAETPAMALITTALAALSLAGASDRPCVPLTPQGAAPDFSGAICAELEPTPVVCYQVYSDLERRSRWVATSDSGSGLPEETQRFLSPPFERYSNFRSIGEIEWTRRAESVVRRQLGASGMMYFQRQEMDRLWEAETGQTARPRGPYEHEGIDPDGVTAPPFAHLVSACDAAFGFTPAFVYRTGAGSDAREAAWGCAADIYDLGQRRPDVRPHLGGLMREAMNAVTRAEPDALTPPQMMVRVRSWAAEAASDSDDAVIARVQHCARALPPGRWLEVLEDL</sequence>